<feature type="region of interest" description="Disordered" evidence="1">
    <location>
        <begin position="412"/>
        <end position="482"/>
    </location>
</feature>
<proteinExistence type="predicted"/>
<accession>A0A2N5W5D6</accession>
<dbReference type="OrthoDB" id="2507266at2759"/>
<keyword evidence="2" id="KW-0732">Signal</keyword>
<feature type="compositionally biased region" description="Polar residues" evidence="1">
    <location>
        <begin position="638"/>
        <end position="649"/>
    </location>
</feature>
<dbReference type="STRING" id="200324.A0A2N5W5D6"/>
<feature type="region of interest" description="Disordered" evidence="1">
    <location>
        <begin position="70"/>
        <end position="96"/>
    </location>
</feature>
<comment type="caution">
    <text evidence="3">The sequence shown here is derived from an EMBL/GenBank/DDBJ whole genome shotgun (WGS) entry which is preliminary data.</text>
</comment>
<feature type="region of interest" description="Disordered" evidence="1">
    <location>
        <begin position="36"/>
        <end position="57"/>
    </location>
</feature>
<feature type="compositionally biased region" description="Gly residues" evidence="1">
    <location>
        <begin position="695"/>
        <end position="710"/>
    </location>
</feature>
<evidence type="ECO:0000256" key="2">
    <source>
        <dbReference type="SAM" id="SignalP"/>
    </source>
</evidence>
<feature type="compositionally biased region" description="Gly residues" evidence="1">
    <location>
        <begin position="755"/>
        <end position="770"/>
    </location>
</feature>
<feature type="compositionally biased region" description="Gly residues" evidence="1">
    <location>
        <begin position="598"/>
        <end position="635"/>
    </location>
</feature>
<protein>
    <submittedName>
        <fullName evidence="3">Uncharacterized protein</fullName>
    </submittedName>
</protein>
<reference evidence="3 4" key="1">
    <citation type="submission" date="2017-11" db="EMBL/GenBank/DDBJ databases">
        <title>De novo assembly and phasing of dikaryotic genomes from two isolates of Puccinia coronata f. sp. avenae, the causal agent of oat crown rust.</title>
        <authorList>
            <person name="Miller M.E."/>
            <person name="Zhang Y."/>
            <person name="Omidvar V."/>
            <person name="Sperschneider J."/>
            <person name="Schwessinger B."/>
            <person name="Raley C."/>
            <person name="Palmer J.M."/>
            <person name="Garnica D."/>
            <person name="Upadhyaya N."/>
            <person name="Rathjen J."/>
            <person name="Taylor J.M."/>
            <person name="Park R.F."/>
            <person name="Dodds P.N."/>
            <person name="Hirsch C.D."/>
            <person name="Kianian S.F."/>
            <person name="Figueroa M."/>
        </authorList>
    </citation>
    <scope>NUCLEOTIDE SEQUENCE [LARGE SCALE GENOMIC DNA]</scope>
    <source>
        <strain evidence="3">12NC29</strain>
    </source>
</reference>
<feature type="compositionally biased region" description="Low complexity" evidence="1">
    <location>
        <begin position="711"/>
        <end position="723"/>
    </location>
</feature>
<name>A0A2N5W5D6_9BASI</name>
<gene>
    <name evidence="3" type="ORF">PCANC_02654</name>
</gene>
<feature type="chain" id="PRO_5014710904" evidence="2">
    <location>
        <begin position="21"/>
        <end position="825"/>
    </location>
</feature>
<feature type="compositionally biased region" description="Gly residues" evidence="1">
    <location>
        <begin position="653"/>
        <end position="671"/>
    </location>
</feature>
<sequence>MELGGALFLFAIILPSFSTAVPLHDSHVTYLQKRAEPLGTPSEPGGSADDAGDSAGIGSLLGTQQAYNATGKNDTGLLGTEKNSTVGGAGDTESEKGLLGTQQTHNATGMNDTSLLGTQHAYNASGMNDTSLLGTHDSGAVGGTKNSTGSSSLQLLQQILNHTLPTLPGLEKLSAQVEKLMAGQLEDAVEKAQGAPDSPGSQTDVREGLQSSFNATAKNSVNVTAPVEMQGTDAHGRACETRGYITLSATTLTTLSGLFQGLVRLEKTISTDGSKKSYTVLQVARAKVSFTMLSVIKLTATPAVTSCYVPPSQTTFSAQIQANVSMCAEMITKFEKDYKTGKVTASRATALDADTSVGANATLNSTSGGPSKGFPNASLLGDTAAGHNATSNTTGLGSPTYSGADGGKTSLLGAGNNATSNTTGLGGSGSPTYSGADGTGTKLLGEGTSPNATNLTSVSPTGLGGGSSTSLASGDGADSSSSVDVDQFAEVKARFAASVQVTTGLVTSQPSEGSQGIHIGASASAEINVDIKSRVAVRSSEIDNFLDTVNGGTAAQPHDAHVNPQIQDKDGMGILQDIGGDIFGDFFSKFMGSLTGGMPGGGGGGGSSAGSDTDGGGGYSLSGMGPSSGIGGDTGSGTHPTDTSPYSANSTSGGMGGGESDHGGSYGGGKGVSALGSDSGDPGGKNGTLTDAVGTGSGEPGHSSGLGGSPGSEKGASLSDLSGSGYGGGKGVSALGSDSGDPGGKNGTLTDAVGTGSGEPGHSSGLGGSPGSEKGASLSDLSGSGSGSPKCECPPDHSTHLRIRSLEAQLERVHRVMHKRGLTEL</sequence>
<dbReference type="Proteomes" id="UP000235388">
    <property type="component" value="Unassembled WGS sequence"/>
</dbReference>
<feature type="compositionally biased region" description="Low complexity" evidence="1">
    <location>
        <begin position="771"/>
        <end position="783"/>
    </location>
</feature>
<feature type="compositionally biased region" description="Low complexity" evidence="1">
    <location>
        <begin position="45"/>
        <end position="57"/>
    </location>
</feature>
<feature type="compositionally biased region" description="Low complexity" evidence="1">
    <location>
        <begin position="468"/>
        <end position="482"/>
    </location>
</feature>
<feature type="compositionally biased region" description="Low complexity" evidence="1">
    <location>
        <begin position="412"/>
        <end position="423"/>
    </location>
</feature>
<evidence type="ECO:0000313" key="3">
    <source>
        <dbReference type="EMBL" id="PLW57456.1"/>
    </source>
</evidence>
<keyword evidence="4" id="KW-1185">Reference proteome</keyword>
<evidence type="ECO:0000313" key="4">
    <source>
        <dbReference type="Proteomes" id="UP000235388"/>
    </source>
</evidence>
<feature type="signal peptide" evidence="2">
    <location>
        <begin position="1"/>
        <end position="20"/>
    </location>
</feature>
<dbReference type="EMBL" id="PGCJ01000010">
    <property type="protein sequence ID" value="PLW57456.1"/>
    <property type="molecule type" value="Genomic_DNA"/>
</dbReference>
<evidence type="ECO:0000256" key="1">
    <source>
        <dbReference type="SAM" id="MobiDB-lite"/>
    </source>
</evidence>
<organism evidence="3 4">
    <name type="scientific">Puccinia coronata f. sp. avenae</name>
    <dbReference type="NCBI Taxonomy" id="200324"/>
    <lineage>
        <taxon>Eukaryota</taxon>
        <taxon>Fungi</taxon>
        <taxon>Dikarya</taxon>
        <taxon>Basidiomycota</taxon>
        <taxon>Pucciniomycotina</taxon>
        <taxon>Pucciniomycetes</taxon>
        <taxon>Pucciniales</taxon>
        <taxon>Pucciniaceae</taxon>
        <taxon>Puccinia</taxon>
    </lineage>
</organism>
<dbReference type="AlphaFoldDB" id="A0A2N5W5D6"/>
<feature type="region of interest" description="Disordered" evidence="1">
    <location>
        <begin position="598"/>
        <end position="798"/>
    </location>
</feature>